<evidence type="ECO:0008006" key="6">
    <source>
        <dbReference type="Google" id="ProtNLM"/>
    </source>
</evidence>
<evidence type="ECO:0000256" key="2">
    <source>
        <dbReference type="ARBA" id="ARBA00010742"/>
    </source>
</evidence>
<reference evidence="4 5" key="1">
    <citation type="submission" date="2016-12" db="EMBL/GenBank/DDBJ databases">
        <title>Thioflexothrix psekupsii D3 genome sequencing and assembly.</title>
        <authorList>
            <person name="Fomenkov A."/>
            <person name="Vincze T."/>
            <person name="Grabovich M."/>
            <person name="Anton B.P."/>
            <person name="Dubinina G."/>
            <person name="Orlova M."/>
            <person name="Belousova E."/>
            <person name="Roberts R.J."/>
        </authorList>
    </citation>
    <scope>NUCLEOTIDE SEQUENCE [LARGE SCALE GENOMIC DNA]</scope>
    <source>
        <strain evidence="4">D3</strain>
    </source>
</reference>
<dbReference type="AlphaFoldDB" id="A0A251XA22"/>
<proteinExistence type="inferred from homology"/>
<evidence type="ECO:0000256" key="3">
    <source>
        <dbReference type="ARBA" id="ARBA00022729"/>
    </source>
</evidence>
<keyword evidence="5" id="KW-1185">Reference proteome</keyword>
<comment type="similarity">
    <text evidence="2">Belongs to the bacterial solute-binding protein SsuA/TauA family.</text>
</comment>
<comment type="subcellular location">
    <subcellularLocation>
        <location evidence="1">Periplasm</location>
    </subcellularLocation>
</comment>
<evidence type="ECO:0000313" key="5">
    <source>
        <dbReference type="Proteomes" id="UP000194798"/>
    </source>
</evidence>
<dbReference type="Proteomes" id="UP000194798">
    <property type="component" value="Unassembled WGS sequence"/>
</dbReference>
<organism evidence="4 5">
    <name type="scientific">Thioflexithrix psekupsensis</name>
    <dbReference type="NCBI Taxonomy" id="1570016"/>
    <lineage>
        <taxon>Bacteria</taxon>
        <taxon>Pseudomonadati</taxon>
        <taxon>Pseudomonadota</taxon>
        <taxon>Gammaproteobacteria</taxon>
        <taxon>Thiotrichales</taxon>
        <taxon>Thioflexithrix</taxon>
    </lineage>
</organism>
<dbReference type="Pfam" id="PF13379">
    <property type="entry name" value="NMT1_2"/>
    <property type="match status" value="1"/>
</dbReference>
<sequence length="335" mass="38139">MLSLTKEAAPETDNTVAELSLAVSNRAVDLPWLLAQDENRLDFSANHRVRLRIEQDDYRVNLNRFMAREIDAISINSVDAIAQIVRQDIEADVILIAAYSNGNEAILVPNTATHSLNGKRIALTPHSSRHYLLERYLVRRQIDFDSVEILDVPENNITDVFGTEQAYAVVTENPNLSRLLQQGQAVALFDSRQIPNEIVDLIVVHREVLIDNPGFSQALLAIWFPTMERLQGTRRASTLEAMARIANMSREEFDRQIATISFSMTPAAALSAIRRDRIIRKTMRHIRYFVERNDLMGEEEFTNWVSYPGRTPALLHFNADPLQHYIAPVRKHQGT</sequence>
<dbReference type="EMBL" id="MSLT01000006">
    <property type="protein sequence ID" value="OUD15281.1"/>
    <property type="molecule type" value="Genomic_DNA"/>
</dbReference>
<comment type="caution">
    <text evidence="4">The sequence shown here is derived from an EMBL/GenBank/DDBJ whole genome shotgun (WGS) entry which is preliminary data.</text>
</comment>
<keyword evidence="3" id="KW-0732">Signal</keyword>
<protein>
    <recommendedName>
        <fullName evidence="6">SsuA/THI5-like domain-containing protein</fullName>
    </recommendedName>
</protein>
<name>A0A251XA22_9GAMM</name>
<evidence type="ECO:0000313" key="4">
    <source>
        <dbReference type="EMBL" id="OUD15281.1"/>
    </source>
</evidence>
<gene>
    <name evidence="4" type="ORF">TPSD3_01760</name>
</gene>
<dbReference type="PANTHER" id="PTHR30024:SF47">
    <property type="entry name" value="TAURINE-BINDING PERIPLASMIC PROTEIN"/>
    <property type="match status" value="1"/>
</dbReference>
<evidence type="ECO:0000256" key="1">
    <source>
        <dbReference type="ARBA" id="ARBA00004418"/>
    </source>
</evidence>
<dbReference type="PANTHER" id="PTHR30024">
    <property type="entry name" value="ALIPHATIC SULFONATES-BINDING PROTEIN-RELATED"/>
    <property type="match status" value="1"/>
</dbReference>
<accession>A0A251XA22</accession>
<dbReference type="SUPFAM" id="SSF53850">
    <property type="entry name" value="Periplasmic binding protein-like II"/>
    <property type="match status" value="1"/>
</dbReference>
<dbReference type="Gene3D" id="3.40.190.10">
    <property type="entry name" value="Periplasmic binding protein-like II"/>
    <property type="match status" value="2"/>
</dbReference>
<dbReference type="GO" id="GO:0042597">
    <property type="term" value="C:periplasmic space"/>
    <property type="evidence" value="ECO:0007669"/>
    <property type="project" value="UniProtKB-SubCell"/>
</dbReference>